<protein>
    <recommendedName>
        <fullName evidence="6">PHD-type domain-containing protein</fullName>
    </recommendedName>
</protein>
<dbReference type="InterPro" id="IPR013083">
    <property type="entry name" value="Znf_RING/FYVE/PHD"/>
</dbReference>
<keyword evidence="3" id="KW-0862">Zinc</keyword>
<dbReference type="InterPro" id="IPR038718">
    <property type="entry name" value="SNF2-like_sf"/>
</dbReference>
<dbReference type="OrthoDB" id="422427at2759"/>
<feature type="compositionally biased region" description="Basic and acidic residues" evidence="5">
    <location>
        <begin position="618"/>
        <end position="632"/>
    </location>
</feature>
<dbReference type="Gene3D" id="3.30.1330.40">
    <property type="entry name" value="RutC-like"/>
    <property type="match status" value="1"/>
</dbReference>
<dbReference type="Pfam" id="PF00176">
    <property type="entry name" value="SNF2-rel_dom"/>
    <property type="match status" value="1"/>
</dbReference>
<dbReference type="InterPro" id="IPR035959">
    <property type="entry name" value="RutC-like_sf"/>
</dbReference>
<dbReference type="PROSITE" id="PS50016">
    <property type="entry name" value="ZF_PHD_2"/>
    <property type="match status" value="1"/>
</dbReference>
<evidence type="ECO:0000256" key="3">
    <source>
        <dbReference type="ARBA" id="ARBA00022833"/>
    </source>
</evidence>
<dbReference type="EMBL" id="JABANP010000048">
    <property type="protein sequence ID" value="KAF4693250.1"/>
    <property type="molecule type" value="Genomic_DNA"/>
</dbReference>
<keyword evidence="1" id="KW-0479">Metal-binding</keyword>
<dbReference type="PANTHER" id="PTHR45865">
    <property type="entry name" value="E3 UBIQUITIN-PROTEIN LIGASE SHPRH FAMILY MEMBER"/>
    <property type="match status" value="1"/>
</dbReference>
<evidence type="ECO:0000313" key="7">
    <source>
        <dbReference type="EMBL" id="KAF4693250.1"/>
    </source>
</evidence>
<dbReference type="SUPFAM" id="SSF55298">
    <property type="entry name" value="YjgF-like"/>
    <property type="match status" value="1"/>
</dbReference>
<sequence>MSIESRIASLGLKLPAATTPLANYVPFRRTGNLLFLSGQIPKRVDENGSSVLLTGKLGQDFTVEQGQAAAKLCALNMIAQVKEACGGDLSRVKSVVKVEAFINATPEFTDHPKGRGDLTTSPKQLLEPMQSAVELPSPSEGFWASLEDRSVFSPHAAAARLWHVAEGVERAGVGKVPDAVKARAYKAVYQYNQLAPSLGGQSLRADEAWAQQVVKSNNEFMAQLEQDLRHCTVSQIKESCRLAMDRIIRQAAQAHDFSLALQWYTCGQGSGRPGMQGISYRERCSTPGQYAEMYINMCELAVLIGKASDVHLFAAKGAMASSIEEVSFARRLLEDGPSRSSSHLSCLSTGTAAAAAQIRPVFPIAANGAYSTAANTLTKVNMHDVPPAAAGLLCGSLGGLVSVGTACTTAVLCRIASANTRAQLKEGIACDADAAVQAGNSSSGLLRVLCEYPRLQDLVDSVVDCRYAQCLALVDEYVKDLVYDPLIGHRAYAIGRCARMRCLIDYCNAFREVPLQRISRDLGYSNVEALEPDLEAAIQGKILLPGGAEEKLFTCVNGRIDLQAGVLRAVEADPREKMREMLEVACGPTGLAANLQKAASEFNLRQTPPKNDAFGESLESRTRSPSTERRHDDDREFNYCCEVACLLVSWVGDGSWSETSKCIITALHEGGRVIMASAAADDAEACACIVGSGVTERVLNSLRSLQQHGVLAVRAVNLDNNKVKFELGIAPGFVAEGRRGARRIADSLTAARRRELGTVLDWAAATRREPPVGTDLEVGTEEFLAAREKTGWPVLYSTSNGTQWPGCTRRKHDHPTRGLPGVSRSAVSLRLASVRGGMLCDEMGLGKTVEVLALVTTRPYPSDGRSPAEVLNDFYASQQGALRELEDSDDLNDSHDARSRKLRREVADLHATYLLQDGYAKSAAAPPGKQERSVSWLDEYHPEKARAFREAFGYPEISDVAEVPIEGSWCLTCDEAGAAGASWVACDVCDGWHHQQCVGYTPSVEGQPFVCLNCLHRARVKLLPVAATLVVVPASLLQQWVREIGRHAPAMRLVVYAENEQESTPAYPILFPLTLCWYHTLSSAPASCALSRPSGTAAMRSATVASPALLGCHQPFFG</sequence>
<feature type="region of interest" description="Disordered" evidence="5">
    <location>
        <begin position="605"/>
        <end position="632"/>
    </location>
</feature>
<dbReference type="PANTHER" id="PTHR45865:SF1">
    <property type="entry name" value="E3 UBIQUITIN-PROTEIN LIGASE SHPRH"/>
    <property type="match status" value="1"/>
</dbReference>
<dbReference type="CDD" id="cd02199">
    <property type="entry name" value="YjgF_YER057c_UK114_like_1"/>
    <property type="match status" value="1"/>
</dbReference>
<dbReference type="InterPro" id="IPR013813">
    <property type="entry name" value="Endoribo_LPSP/chorism_mut-like"/>
</dbReference>
<gene>
    <name evidence="7" type="ORF">FOZ60_011476</name>
</gene>
<accession>A0A7J6PCQ1</accession>
<dbReference type="Pfam" id="PF14588">
    <property type="entry name" value="YjgF_endoribonc"/>
    <property type="match status" value="1"/>
</dbReference>
<dbReference type="SMART" id="SM00249">
    <property type="entry name" value="PHD"/>
    <property type="match status" value="1"/>
</dbReference>
<dbReference type="InterPro" id="IPR019786">
    <property type="entry name" value="Zinc_finger_PHD-type_CS"/>
</dbReference>
<dbReference type="InterPro" id="IPR019787">
    <property type="entry name" value="Znf_PHD-finger"/>
</dbReference>
<dbReference type="Gene3D" id="3.40.50.10810">
    <property type="entry name" value="Tandem AAA-ATPase domain"/>
    <property type="match status" value="2"/>
</dbReference>
<dbReference type="SUPFAM" id="SSF57903">
    <property type="entry name" value="FYVE/PHD zinc finger"/>
    <property type="match status" value="1"/>
</dbReference>
<feature type="region of interest" description="Disordered" evidence="5">
    <location>
        <begin position="803"/>
        <end position="822"/>
    </location>
</feature>
<evidence type="ECO:0000259" key="6">
    <source>
        <dbReference type="PROSITE" id="PS50016"/>
    </source>
</evidence>
<name>A0A7J6PCQ1_PEROL</name>
<evidence type="ECO:0000313" key="8">
    <source>
        <dbReference type="Proteomes" id="UP000541610"/>
    </source>
</evidence>
<dbReference type="PROSITE" id="PS01359">
    <property type="entry name" value="ZF_PHD_1"/>
    <property type="match status" value="1"/>
</dbReference>
<dbReference type="InterPro" id="IPR011011">
    <property type="entry name" value="Znf_FYVE_PHD"/>
</dbReference>
<dbReference type="Gene3D" id="1.25.40.570">
    <property type="match status" value="1"/>
</dbReference>
<comment type="caution">
    <text evidence="7">The sequence shown here is derived from an EMBL/GenBank/DDBJ whole genome shotgun (WGS) entry which is preliminary data.</text>
</comment>
<evidence type="ECO:0000256" key="2">
    <source>
        <dbReference type="ARBA" id="ARBA00022771"/>
    </source>
</evidence>
<feature type="domain" description="PHD-type" evidence="6">
    <location>
        <begin position="967"/>
        <end position="1017"/>
    </location>
</feature>
<keyword evidence="2 4" id="KW-0863">Zinc-finger</keyword>
<organism evidence="7 8">
    <name type="scientific">Perkinsus olseni</name>
    <name type="common">Perkinsus atlanticus</name>
    <dbReference type="NCBI Taxonomy" id="32597"/>
    <lineage>
        <taxon>Eukaryota</taxon>
        <taxon>Sar</taxon>
        <taxon>Alveolata</taxon>
        <taxon>Perkinsozoa</taxon>
        <taxon>Perkinsea</taxon>
        <taxon>Perkinsida</taxon>
        <taxon>Perkinsidae</taxon>
        <taxon>Perkinsus</taxon>
    </lineage>
</organism>
<dbReference type="AlphaFoldDB" id="A0A7J6PCQ1"/>
<dbReference type="Proteomes" id="UP000541610">
    <property type="component" value="Unassembled WGS sequence"/>
</dbReference>
<dbReference type="Gene3D" id="3.30.40.10">
    <property type="entry name" value="Zinc/RING finger domain, C3HC4 (zinc finger)"/>
    <property type="match status" value="1"/>
</dbReference>
<dbReference type="InterPro" id="IPR052583">
    <property type="entry name" value="ATP-helicase/E3_Ub-Ligase"/>
</dbReference>
<evidence type="ECO:0000256" key="5">
    <source>
        <dbReference type="SAM" id="MobiDB-lite"/>
    </source>
</evidence>
<dbReference type="CDD" id="cd15517">
    <property type="entry name" value="PHD_TCF19_like"/>
    <property type="match status" value="1"/>
</dbReference>
<dbReference type="SUPFAM" id="SSF52540">
    <property type="entry name" value="P-loop containing nucleoside triphosphate hydrolases"/>
    <property type="match status" value="1"/>
</dbReference>
<evidence type="ECO:0000256" key="4">
    <source>
        <dbReference type="PROSITE-ProRule" id="PRU00146"/>
    </source>
</evidence>
<evidence type="ECO:0000256" key="1">
    <source>
        <dbReference type="ARBA" id="ARBA00022723"/>
    </source>
</evidence>
<dbReference type="GO" id="GO:0008270">
    <property type="term" value="F:zinc ion binding"/>
    <property type="evidence" value="ECO:0007669"/>
    <property type="project" value="UniProtKB-KW"/>
</dbReference>
<reference evidence="7 8" key="1">
    <citation type="submission" date="2020-04" db="EMBL/GenBank/DDBJ databases">
        <title>Perkinsus olseni comparative genomics.</title>
        <authorList>
            <person name="Bogema D.R."/>
        </authorList>
    </citation>
    <scope>NUCLEOTIDE SEQUENCE [LARGE SCALE GENOMIC DNA]</scope>
    <source>
        <strain evidence="7">00978-12</strain>
    </source>
</reference>
<dbReference type="InterPro" id="IPR000330">
    <property type="entry name" value="SNF2_N"/>
</dbReference>
<proteinExistence type="predicted"/>
<dbReference type="GO" id="GO:0005524">
    <property type="term" value="F:ATP binding"/>
    <property type="evidence" value="ECO:0007669"/>
    <property type="project" value="InterPro"/>
</dbReference>
<dbReference type="InterPro" id="IPR001965">
    <property type="entry name" value="Znf_PHD"/>
</dbReference>
<dbReference type="InterPro" id="IPR027417">
    <property type="entry name" value="P-loop_NTPase"/>
</dbReference>